<evidence type="ECO:0000313" key="1">
    <source>
        <dbReference type="EMBL" id="CAK8682234.1"/>
    </source>
</evidence>
<dbReference type="EMBL" id="CAWYQH010000090">
    <property type="protein sequence ID" value="CAK8682234.1"/>
    <property type="molecule type" value="Genomic_DNA"/>
</dbReference>
<name>A0ABP0FUP8_CLALP</name>
<protein>
    <submittedName>
        <fullName evidence="1">Uncharacterized protein</fullName>
    </submittedName>
</protein>
<evidence type="ECO:0000313" key="2">
    <source>
        <dbReference type="Proteomes" id="UP001642483"/>
    </source>
</evidence>
<proteinExistence type="predicted"/>
<reference evidence="1 2" key="1">
    <citation type="submission" date="2024-02" db="EMBL/GenBank/DDBJ databases">
        <authorList>
            <person name="Daric V."/>
            <person name="Darras S."/>
        </authorList>
    </citation>
    <scope>NUCLEOTIDE SEQUENCE [LARGE SCALE GENOMIC DNA]</scope>
</reference>
<sequence length="61" mass="7087">MVLITMFKLTVTEYAVSGGGFEDGGSYYLKIIETLRMTQRFQKRKKLLCDEEINHAKKKLD</sequence>
<organism evidence="1 2">
    <name type="scientific">Clavelina lepadiformis</name>
    <name type="common">Light-bulb sea squirt</name>
    <name type="synonym">Ascidia lepadiformis</name>
    <dbReference type="NCBI Taxonomy" id="159417"/>
    <lineage>
        <taxon>Eukaryota</taxon>
        <taxon>Metazoa</taxon>
        <taxon>Chordata</taxon>
        <taxon>Tunicata</taxon>
        <taxon>Ascidiacea</taxon>
        <taxon>Aplousobranchia</taxon>
        <taxon>Clavelinidae</taxon>
        <taxon>Clavelina</taxon>
    </lineage>
</organism>
<accession>A0ABP0FUP8</accession>
<gene>
    <name evidence="1" type="ORF">CVLEPA_LOCUS12917</name>
</gene>
<dbReference type="Proteomes" id="UP001642483">
    <property type="component" value="Unassembled WGS sequence"/>
</dbReference>
<comment type="caution">
    <text evidence="1">The sequence shown here is derived from an EMBL/GenBank/DDBJ whole genome shotgun (WGS) entry which is preliminary data.</text>
</comment>
<keyword evidence="2" id="KW-1185">Reference proteome</keyword>